<name>A0A075GPV2_9EURY</name>
<dbReference type="GO" id="GO:0052689">
    <property type="term" value="F:carboxylic ester hydrolase activity"/>
    <property type="evidence" value="ECO:0007669"/>
    <property type="project" value="TreeGrafter"/>
</dbReference>
<organism evidence="2">
    <name type="scientific">uncultured marine group II/III euryarchaeote KM3_170_G02</name>
    <dbReference type="NCBI Taxonomy" id="1457927"/>
    <lineage>
        <taxon>Archaea</taxon>
        <taxon>Methanobacteriati</taxon>
        <taxon>Methanobacteriota</taxon>
        <taxon>environmental samples</taxon>
    </lineage>
</organism>
<evidence type="ECO:0000313" key="2">
    <source>
        <dbReference type="EMBL" id="AIF04117.1"/>
    </source>
</evidence>
<dbReference type="InterPro" id="IPR000073">
    <property type="entry name" value="AB_hydrolase_1"/>
</dbReference>
<proteinExistence type="predicted"/>
<dbReference type="AlphaFoldDB" id="A0A075GPV2"/>
<dbReference type="PANTHER" id="PTHR43265:SF1">
    <property type="entry name" value="ESTERASE ESTD"/>
    <property type="match status" value="1"/>
</dbReference>
<sequence length="504" mass="55095">MLRRLVLTVALLLSSLPQLVAAEAELVGSWHGELNLVVQKLRIGMKFNLNRDGTFRGVLDSIDQNAFGIPLTTIERAGKQLRVEVESLGVVYTAQFSADGNQLAGTFKQNGIPLSLTLSRVDRYPSLNRPQEPRGPLPYDEEDVSYRSPLHDLTLAGTLTIPRSSRPLAAVLLITGSGSQDRDESIAGHRPFLVIADALSRRGIAVLRVDDRGVGGSSAGATPATSVDLADDVLAGVKYLAARPEIDAARIGLIGHSEGGLIAPMVAARSDQVSMIVMLAGPGVPGTQILLTQGRLIGEAMKRPEWFLDWNQMVQRELFDAIAELPDPAASREKIAGMIDDWIARVPEQHAVTRDTLRTDLNRQLEMFNSPWFRYFLFHDPDPVLRRVPCPVLALFGERDLQVPAEENSAAVARALAAGRNRYATIATLDELNHLFQTCETGSPLEYSTIAETMNPAALEFMVDWVVQRSGSGQVRLAQRRRLRRRQARLPEAADETAGGGLPE</sequence>
<dbReference type="Gene3D" id="3.40.50.1820">
    <property type="entry name" value="alpha/beta hydrolase"/>
    <property type="match status" value="1"/>
</dbReference>
<accession>A0A075GPV2</accession>
<protein>
    <submittedName>
        <fullName evidence="2">Hydrolase, alpha/beta fold family</fullName>
    </submittedName>
</protein>
<dbReference type="InterPro" id="IPR029058">
    <property type="entry name" value="AB_hydrolase_fold"/>
</dbReference>
<dbReference type="InterPro" id="IPR053145">
    <property type="entry name" value="AB_hydrolase_Est10"/>
</dbReference>
<dbReference type="EMBL" id="KF900699">
    <property type="protein sequence ID" value="AIF04117.1"/>
    <property type="molecule type" value="Genomic_DNA"/>
</dbReference>
<reference evidence="2" key="1">
    <citation type="journal article" date="2014" name="Genome Biol. Evol.">
        <title>Pangenome evidence for extensive interdomain horizontal transfer affecting lineage core and shell genes in uncultured planktonic thaumarchaeota and euryarchaeota.</title>
        <authorList>
            <person name="Deschamps P."/>
            <person name="Zivanovic Y."/>
            <person name="Moreira D."/>
            <person name="Rodriguez-Valera F."/>
            <person name="Lopez-Garcia P."/>
        </authorList>
    </citation>
    <scope>NUCLEOTIDE SEQUENCE</scope>
</reference>
<dbReference type="SUPFAM" id="SSF53474">
    <property type="entry name" value="alpha/beta-Hydrolases"/>
    <property type="match status" value="1"/>
</dbReference>
<dbReference type="Pfam" id="PF12697">
    <property type="entry name" value="Abhydrolase_6"/>
    <property type="match status" value="1"/>
</dbReference>
<keyword evidence="2" id="KW-0378">Hydrolase</keyword>
<feature type="domain" description="AB hydrolase-1" evidence="1">
    <location>
        <begin position="192"/>
        <end position="435"/>
    </location>
</feature>
<dbReference type="PANTHER" id="PTHR43265">
    <property type="entry name" value="ESTERASE ESTD"/>
    <property type="match status" value="1"/>
</dbReference>
<evidence type="ECO:0000259" key="1">
    <source>
        <dbReference type="Pfam" id="PF12697"/>
    </source>
</evidence>